<keyword evidence="3" id="KW-1185">Reference proteome</keyword>
<evidence type="ECO:0008006" key="4">
    <source>
        <dbReference type="Google" id="ProtNLM"/>
    </source>
</evidence>
<feature type="region of interest" description="Disordered" evidence="1">
    <location>
        <begin position="9"/>
        <end position="32"/>
    </location>
</feature>
<organism evidence="2 3">
    <name type="scientific">Actinokineospora guangxiensis</name>
    <dbReference type="NCBI Taxonomy" id="1490288"/>
    <lineage>
        <taxon>Bacteria</taxon>
        <taxon>Bacillati</taxon>
        <taxon>Actinomycetota</taxon>
        <taxon>Actinomycetes</taxon>
        <taxon>Pseudonocardiales</taxon>
        <taxon>Pseudonocardiaceae</taxon>
        <taxon>Actinokineospora</taxon>
    </lineage>
</organism>
<protein>
    <recommendedName>
        <fullName evidence="4">PPE family protein</fullName>
    </recommendedName>
</protein>
<evidence type="ECO:0000313" key="3">
    <source>
        <dbReference type="Proteomes" id="UP001596157"/>
    </source>
</evidence>
<evidence type="ECO:0000313" key="2">
    <source>
        <dbReference type="EMBL" id="MFC5285787.1"/>
    </source>
</evidence>
<accession>A0ABW0EFP7</accession>
<dbReference type="EMBL" id="JBHSKF010000001">
    <property type="protein sequence ID" value="MFC5285787.1"/>
    <property type="molecule type" value="Genomic_DNA"/>
</dbReference>
<evidence type="ECO:0000256" key="1">
    <source>
        <dbReference type="SAM" id="MobiDB-lite"/>
    </source>
</evidence>
<reference evidence="3" key="1">
    <citation type="journal article" date="2019" name="Int. J. Syst. Evol. Microbiol.">
        <title>The Global Catalogue of Microorganisms (GCM) 10K type strain sequencing project: providing services to taxonomists for standard genome sequencing and annotation.</title>
        <authorList>
            <consortium name="The Broad Institute Genomics Platform"/>
            <consortium name="The Broad Institute Genome Sequencing Center for Infectious Disease"/>
            <person name="Wu L."/>
            <person name="Ma J."/>
        </authorList>
    </citation>
    <scope>NUCLEOTIDE SEQUENCE [LARGE SCALE GENOMIC DNA]</scope>
    <source>
        <strain evidence="3">CCUG 59778</strain>
    </source>
</reference>
<dbReference type="InterPro" id="IPR038332">
    <property type="entry name" value="PPE_sf"/>
</dbReference>
<dbReference type="SUPFAM" id="SSF140459">
    <property type="entry name" value="PE/PPE dimer-like"/>
    <property type="match status" value="1"/>
</dbReference>
<feature type="region of interest" description="Disordered" evidence="1">
    <location>
        <begin position="198"/>
        <end position="236"/>
    </location>
</feature>
<dbReference type="Gene3D" id="1.20.1260.20">
    <property type="entry name" value="PPE superfamily"/>
    <property type="match status" value="1"/>
</dbReference>
<comment type="caution">
    <text evidence="2">The sequence shown here is derived from an EMBL/GenBank/DDBJ whole genome shotgun (WGS) entry which is preliminary data.</text>
</comment>
<name>A0ABW0EFP7_9PSEU</name>
<gene>
    <name evidence="2" type="ORF">ACFPM7_01875</name>
</gene>
<sequence>MSGLLRDFAANGGHTGRGPAATSTDVETRPTPPMPVENYLAHPHSALAAMLTSGADPDEVGRRADLYTETGAALAGFRDAVHAAIADSDADWQGAAGDAARRFLADTGDWAAGAGHGAQQAGARFAEHADALATARAAMPAERPFDYDAAMSDLRATTDPIAFATKAAGYAEEYRQSRAAHEEAARVLTEYDRRLATAADLPAFPPPPSAADDTPRLRTDQLPSPRAEGTPVRPTA</sequence>
<proteinExistence type="predicted"/>
<dbReference type="Proteomes" id="UP001596157">
    <property type="component" value="Unassembled WGS sequence"/>
</dbReference>